<dbReference type="OrthoDB" id="10056446at2759"/>
<sequence length="87" mass="10049">MPRYISHRKRELNRRAGRVDFAQRTVRRTLHLYKEAVPVLAKTLKDVALNRNSTTSHRSNGQGPHTNTETHPKTLKQHTEQSRPAEA</sequence>
<proteinExistence type="predicted"/>
<reference evidence="2" key="1">
    <citation type="journal article" date="2023" name="Science">
        <title>Genome structures resolve the early diversification of teleost fishes.</title>
        <authorList>
            <person name="Parey E."/>
            <person name="Louis A."/>
            <person name="Montfort J."/>
            <person name="Bouchez O."/>
            <person name="Roques C."/>
            <person name="Iampietro C."/>
            <person name="Lluch J."/>
            <person name="Castinel A."/>
            <person name="Donnadieu C."/>
            <person name="Desvignes T."/>
            <person name="Floi Bucao C."/>
            <person name="Jouanno E."/>
            <person name="Wen M."/>
            <person name="Mejri S."/>
            <person name="Dirks R."/>
            <person name="Jansen H."/>
            <person name="Henkel C."/>
            <person name="Chen W.J."/>
            <person name="Zahm M."/>
            <person name="Cabau C."/>
            <person name="Klopp C."/>
            <person name="Thompson A.W."/>
            <person name="Robinson-Rechavi M."/>
            <person name="Braasch I."/>
            <person name="Lecointre G."/>
            <person name="Bobe J."/>
            <person name="Postlethwait J.H."/>
            <person name="Berthelot C."/>
            <person name="Roest Crollius H."/>
            <person name="Guiguen Y."/>
        </authorList>
    </citation>
    <scope>NUCLEOTIDE SEQUENCE</scope>
    <source>
        <strain evidence="2">WJC10195</strain>
    </source>
</reference>
<evidence type="ECO:0000313" key="3">
    <source>
        <dbReference type="Proteomes" id="UP001152622"/>
    </source>
</evidence>
<dbReference type="Proteomes" id="UP001152622">
    <property type="component" value="Chromosome 18"/>
</dbReference>
<feature type="region of interest" description="Disordered" evidence="1">
    <location>
        <begin position="50"/>
        <end position="87"/>
    </location>
</feature>
<dbReference type="EMBL" id="JAINUF010000018">
    <property type="protein sequence ID" value="KAJ8337885.1"/>
    <property type="molecule type" value="Genomic_DNA"/>
</dbReference>
<comment type="caution">
    <text evidence="2">The sequence shown here is derived from an EMBL/GenBank/DDBJ whole genome shotgun (WGS) entry which is preliminary data.</text>
</comment>
<protein>
    <submittedName>
        <fullName evidence="2">Uncharacterized protein</fullName>
    </submittedName>
</protein>
<accession>A0A9Q1EFK1</accession>
<evidence type="ECO:0000313" key="2">
    <source>
        <dbReference type="EMBL" id="KAJ8337885.1"/>
    </source>
</evidence>
<feature type="compositionally biased region" description="Basic and acidic residues" evidence="1">
    <location>
        <begin position="68"/>
        <end position="87"/>
    </location>
</feature>
<dbReference type="AlphaFoldDB" id="A0A9Q1EFK1"/>
<name>A0A9Q1EFK1_SYNKA</name>
<feature type="compositionally biased region" description="Polar residues" evidence="1">
    <location>
        <begin position="50"/>
        <end position="67"/>
    </location>
</feature>
<keyword evidence="3" id="KW-1185">Reference proteome</keyword>
<gene>
    <name evidence="2" type="ORF">SKAU_G00368510</name>
</gene>
<evidence type="ECO:0000256" key="1">
    <source>
        <dbReference type="SAM" id="MobiDB-lite"/>
    </source>
</evidence>
<organism evidence="2 3">
    <name type="scientific">Synaphobranchus kaupii</name>
    <name type="common">Kaup's arrowtooth eel</name>
    <dbReference type="NCBI Taxonomy" id="118154"/>
    <lineage>
        <taxon>Eukaryota</taxon>
        <taxon>Metazoa</taxon>
        <taxon>Chordata</taxon>
        <taxon>Craniata</taxon>
        <taxon>Vertebrata</taxon>
        <taxon>Euteleostomi</taxon>
        <taxon>Actinopterygii</taxon>
        <taxon>Neopterygii</taxon>
        <taxon>Teleostei</taxon>
        <taxon>Anguilliformes</taxon>
        <taxon>Synaphobranchidae</taxon>
        <taxon>Synaphobranchus</taxon>
    </lineage>
</organism>